<accession>A0A6C2CBS6</accession>
<evidence type="ECO:0000256" key="5">
    <source>
        <dbReference type="ARBA" id="ARBA00022989"/>
    </source>
</evidence>
<dbReference type="InterPro" id="IPR003688">
    <property type="entry name" value="TraG/VirD4"/>
</dbReference>
<dbReference type="PANTHER" id="PTHR37937">
    <property type="entry name" value="CONJUGATIVE TRANSFER: DNA TRANSPORT"/>
    <property type="match status" value="1"/>
</dbReference>
<evidence type="ECO:0000256" key="2">
    <source>
        <dbReference type="ARBA" id="ARBA00008806"/>
    </source>
</evidence>
<evidence type="ECO:0000256" key="3">
    <source>
        <dbReference type="ARBA" id="ARBA00022475"/>
    </source>
</evidence>
<organism evidence="10 11">
    <name type="scientific">Weissella muntiaci</name>
    <dbReference type="NCBI Taxonomy" id="2508881"/>
    <lineage>
        <taxon>Bacteria</taxon>
        <taxon>Bacillati</taxon>
        <taxon>Bacillota</taxon>
        <taxon>Bacilli</taxon>
        <taxon>Lactobacillales</taxon>
        <taxon>Lactobacillaceae</taxon>
        <taxon>Weissella</taxon>
    </lineage>
</organism>
<dbReference type="Proteomes" id="UP000371977">
    <property type="component" value="Unassembled WGS sequence"/>
</dbReference>
<evidence type="ECO:0000256" key="1">
    <source>
        <dbReference type="ARBA" id="ARBA00004651"/>
    </source>
</evidence>
<dbReference type="InterPro" id="IPR032689">
    <property type="entry name" value="TraG-D_C"/>
</dbReference>
<sequence length="1052" mass="121362">MFNRRRYERERGFEQKSQIRLRGKLWYQVFIFFLYVAVGLLLALLVGTFARVLWYVLANGLGNLIFNPLGYYIDPAFSLDYLKRYFMFSISGGTFQDRSWITWILMGITFLLILRLAFKNSYDWLQKFSDRTTNQNRWAELKEIDAVYKLIPDRNKYYKGQAGEPIVHISGYSLQFLSIHPLLWVIQFLKLPFGLNMQIFPLYYRFIRKILLKTPIGSKLFQGQENVKGGFSGFYWIDTTPTHTSITAPTRIGKDQRIGYPTIDVIRRAEIQPNIIDTDAKNEDGKMAFIPLLEAGYDVSFINIMDPYWSELWNPLQVALNYAIDGEMDKAIDESNVIVQIIGSAGNTDQFGGDDQWDKSAEDTQLAIILVLLWLAIDHNDPTFATPASVPQFINSLGQFSDPKDKNKDGLSEYFKMLSQLDPKPPIIDQAILKAASYLQSTGDTRTSVMFTLQRHSSLFASQTVAKLTSRSTIQISDYGFPRMLKIMLPVAYAGLTAYVELYDLLSDDPKKFVEQDSMKVSSTGVIHYPFKKYFSEQWEIRVHFKSNDNPHHLRNDWVRLQGEKRQKHSIGGKPLFDKYSGKPVLKIVPGALKFELFENGRAKYDLRYSEKPKATFIVAPQNNDNYSALASLFIGQVFSVNTEIASQITRRKMDRWIIFKLNEFSMWPKIPGFSNFLTRGLTYGHIVNLYLQDDVQISKHYSDIESKEIKSNMLTQYYLQTKDSGTKEEVSKRLGNIEVQKELVNSQMGEQQQDRGNRVVSIDSVPLMPEKNIEEMLEGEAIVFRTAKRSNRHWKPVRALPIFDTEGTAMPNSRDLIGKSYRLDYFTTKLPIKNHIKNFTYDDLFQDFSRYFYELQERLSLNARVGDDLGTMLKDATDLKAVIDEAYGRDHVQLSEKQVSDEDYRTKWREQFTANLDEPFIPEDQMSNLSVVMEIEELINGILSTKHYLSRTVPQTNALQLSERGELFATMPQLNTNRKLLDLLDRNMDSMFELQKRLDGRTHTPSASQDADDEAEDSENAEVSKDTDTTGMSDDELRRLEEAQGLYDEEN</sequence>
<name>A0A6C2CBS6_9LACO</name>
<evidence type="ECO:0000256" key="7">
    <source>
        <dbReference type="SAM" id="MobiDB-lite"/>
    </source>
</evidence>
<dbReference type="GO" id="GO:0005886">
    <property type="term" value="C:plasma membrane"/>
    <property type="evidence" value="ECO:0007669"/>
    <property type="project" value="UniProtKB-SubCell"/>
</dbReference>
<keyword evidence="4 8" id="KW-0812">Transmembrane</keyword>
<feature type="domain" description="TraD/TraG TraM recognition site" evidence="9">
    <location>
        <begin position="660"/>
        <end position="777"/>
    </location>
</feature>
<keyword evidence="3" id="KW-1003">Cell membrane</keyword>
<comment type="similarity">
    <text evidence="2">Belongs to the VirD4/TraG family.</text>
</comment>
<dbReference type="SUPFAM" id="SSF52540">
    <property type="entry name" value="P-loop containing nucleoside triphosphate hydrolases"/>
    <property type="match status" value="1"/>
</dbReference>
<dbReference type="Pfam" id="PF02534">
    <property type="entry name" value="T4SS-DNA_transf"/>
    <property type="match status" value="1"/>
</dbReference>
<dbReference type="InterPro" id="IPR027417">
    <property type="entry name" value="P-loop_NTPase"/>
</dbReference>
<gene>
    <name evidence="10" type="ORF">ESZ50_00575</name>
</gene>
<evidence type="ECO:0000259" key="9">
    <source>
        <dbReference type="Pfam" id="PF12696"/>
    </source>
</evidence>
<evidence type="ECO:0000256" key="4">
    <source>
        <dbReference type="ARBA" id="ARBA00022692"/>
    </source>
</evidence>
<keyword evidence="11" id="KW-1185">Reference proteome</keyword>
<dbReference type="Pfam" id="PF12696">
    <property type="entry name" value="TraG-D_C"/>
    <property type="match status" value="1"/>
</dbReference>
<evidence type="ECO:0000256" key="6">
    <source>
        <dbReference type="ARBA" id="ARBA00023136"/>
    </source>
</evidence>
<comment type="subcellular location">
    <subcellularLocation>
        <location evidence="1">Cell membrane</location>
        <topology evidence="1">Multi-pass membrane protein</topology>
    </subcellularLocation>
</comment>
<reference evidence="10 11" key="1">
    <citation type="submission" date="2019-01" db="EMBL/GenBank/DDBJ databases">
        <title>Weissella sp. nov., a novel lactic acid bacterium isolated from animal feces.</title>
        <authorList>
            <person name="Wang L.-T."/>
        </authorList>
    </citation>
    <scope>NUCLEOTIDE SEQUENCE [LARGE SCALE GENOMIC DNA]</scope>
    <source>
        <strain evidence="10 11">8H-2</strain>
    </source>
</reference>
<dbReference type="EMBL" id="SDGZ01000003">
    <property type="protein sequence ID" value="TYC51062.1"/>
    <property type="molecule type" value="Genomic_DNA"/>
</dbReference>
<evidence type="ECO:0000313" key="10">
    <source>
        <dbReference type="EMBL" id="TYC51062.1"/>
    </source>
</evidence>
<dbReference type="RefSeq" id="WP_148621648.1">
    <property type="nucleotide sequence ID" value="NZ_SDGZ01000003.1"/>
</dbReference>
<evidence type="ECO:0000256" key="8">
    <source>
        <dbReference type="SAM" id="Phobius"/>
    </source>
</evidence>
<keyword evidence="6 8" id="KW-0472">Membrane</keyword>
<dbReference type="Gene3D" id="3.40.50.300">
    <property type="entry name" value="P-loop containing nucleotide triphosphate hydrolases"/>
    <property type="match status" value="1"/>
</dbReference>
<comment type="caution">
    <text evidence="10">The sequence shown here is derived from an EMBL/GenBank/DDBJ whole genome shotgun (WGS) entry which is preliminary data.</text>
</comment>
<keyword evidence="5 8" id="KW-1133">Transmembrane helix</keyword>
<feature type="compositionally biased region" description="Acidic residues" evidence="7">
    <location>
        <begin position="1011"/>
        <end position="1021"/>
    </location>
</feature>
<proteinExistence type="inferred from homology"/>
<feature type="region of interest" description="Disordered" evidence="7">
    <location>
        <begin position="996"/>
        <end position="1037"/>
    </location>
</feature>
<dbReference type="InterPro" id="IPR051539">
    <property type="entry name" value="T4SS-coupling_protein"/>
</dbReference>
<dbReference type="OrthoDB" id="9766496at2"/>
<feature type="transmembrane region" description="Helical" evidence="8">
    <location>
        <begin position="100"/>
        <end position="118"/>
    </location>
</feature>
<dbReference type="CDD" id="cd01127">
    <property type="entry name" value="TrwB_TraG_TraD_VirD4"/>
    <property type="match status" value="1"/>
</dbReference>
<dbReference type="AlphaFoldDB" id="A0A6C2CBS6"/>
<dbReference type="PANTHER" id="PTHR37937:SF1">
    <property type="entry name" value="CONJUGATIVE TRANSFER: DNA TRANSPORT"/>
    <property type="match status" value="1"/>
</dbReference>
<protein>
    <submittedName>
        <fullName evidence="10">Type IV secretion system protein VirD4</fullName>
    </submittedName>
</protein>
<feature type="transmembrane region" description="Helical" evidence="8">
    <location>
        <begin position="25"/>
        <end position="46"/>
    </location>
</feature>
<evidence type="ECO:0000313" key="11">
    <source>
        <dbReference type="Proteomes" id="UP000371977"/>
    </source>
</evidence>